<dbReference type="GO" id="GO:0051536">
    <property type="term" value="F:iron-sulfur cluster binding"/>
    <property type="evidence" value="ECO:0007669"/>
    <property type="project" value="InterPro"/>
</dbReference>
<sequence>MAVAAAARMAWQPVGSISPTIVPVRGRSGRVKCMSENSGSIKRGAIGLQRFKESAIPGMYWGDRTEIGEEVAVKFTTGSETVTVSANVGDNLLKVAEQCGAIVISDDFCFEGSCCHCEMEVNGGAVEVGYRAEVKGGELVRSCLCPVPSGRRTVEVNIINSDDGWDDLMV</sequence>
<dbReference type="OrthoDB" id="2013744at2759"/>
<dbReference type="EnsemblPlants" id="Pp3c18_1270V3.2">
    <property type="protein sequence ID" value="Pp3c18_1270V3.2"/>
    <property type="gene ID" value="Pp3c18_1270"/>
</dbReference>
<dbReference type="Gramene" id="Pp3c18_1270V3.1">
    <property type="protein sequence ID" value="Pp3c18_1270V3.1"/>
    <property type="gene ID" value="Pp3c18_1270"/>
</dbReference>
<evidence type="ECO:0000313" key="1">
    <source>
        <dbReference type="EMBL" id="PNR34700.1"/>
    </source>
</evidence>
<dbReference type="SUPFAM" id="SSF54292">
    <property type="entry name" value="2Fe-2S ferredoxin-like"/>
    <property type="match status" value="1"/>
</dbReference>
<dbReference type="RefSeq" id="XP_024401900.1">
    <property type="nucleotide sequence ID" value="XM_024546132.2"/>
</dbReference>
<reference evidence="1 3" key="1">
    <citation type="journal article" date="2008" name="Science">
        <title>The Physcomitrella genome reveals evolutionary insights into the conquest of land by plants.</title>
        <authorList>
            <person name="Rensing S."/>
            <person name="Lang D."/>
            <person name="Zimmer A."/>
            <person name="Terry A."/>
            <person name="Salamov A."/>
            <person name="Shapiro H."/>
            <person name="Nishiyama T."/>
            <person name="Perroud P.-F."/>
            <person name="Lindquist E."/>
            <person name="Kamisugi Y."/>
            <person name="Tanahashi T."/>
            <person name="Sakakibara K."/>
            <person name="Fujita T."/>
            <person name="Oishi K."/>
            <person name="Shin-I T."/>
            <person name="Kuroki Y."/>
            <person name="Toyoda A."/>
            <person name="Suzuki Y."/>
            <person name="Hashimoto A."/>
            <person name="Yamaguchi K."/>
            <person name="Sugano A."/>
            <person name="Kohara Y."/>
            <person name="Fujiyama A."/>
            <person name="Anterola A."/>
            <person name="Aoki S."/>
            <person name="Ashton N."/>
            <person name="Barbazuk W.B."/>
            <person name="Barker E."/>
            <person name="Bennetzen J."/>
            <person name="Bezanilla M."/>
            <person name="Blankenship R."/>
            <person name="Cho S.H."/>
            <person name="Dutcher S."/>
            <person name="Estelle M."/>
            <person name="Fawcett J.A."/>
            <person name="Gundlach H."/>
            <person name="Hanada K."/>
            <person name="Heyl A."/>
            <person name="Hicks K.A."/>
            <person name="Hugh J."/>
            <person name="Lohr M."/>
            <person name="Mayer K."/>
            <person name="Melkozernov A."/>
            <person name="Murata T."/>
            <person name="Nelson D."/>
            <person name="Pils B."/>
            <person name="Prigge M."/>
            <person name="Reiss B."/>
            <person name="Renner T."/>
            <person name="Rombauts S."/>
            <person name="Rushton P."/>
            <person name="Sanderfoot A."/>
            <person name="Schween G."/>
            <person name="Shiu S.-H."/>
            <person name="Stueber K."/>
            <person name="Theodoulou F.L."/>
            <person name="Tu H."/>
            <person name="Van de Peer Y."/>
            <person name="Verrier P.J."/>
            <person name="Waters E."/>
            <person name="Wood A."/>
            <person name="Yang L."/>
            <person name="Cove D."/>
            <person name="Cuming A."/>
            <person name="Hasebe M."/>
            <person name="Lucas S."/>
            <person name="Mishler D.B."/>
            <person name="Reski R."/>
            <person name="Grigoriev I."/>
            <person name="Quatrano R.S."/>
            <person name="Boore J.L."/>
        </authorList>
    </citation>
    <scope>NUCLEOTIDE SEQUENCE [LARGE SCALE GENOMIC DNA]</scope>
    <source>
        <strain evidence="2 3">cv. Gransden 2004</strain>
    </source>
</reference>
<dbReference type="KEGG" id="ppp:112295032"/>
<dbReference type="Proteomes" id="UP000006727">
    <property type="component" value="Chromosome 18"/>
</dbReference>
<protein>
    <submittedName>
        <fullName evidence="1 2">Uncharacterized protein</fullName>
    </submittedName>
</protein>
<reference evidence="1 3" key="2">
    <citation type="journal article" date="2018" name="Plant J.">
        <title>The Physcomitrella patens chromosome-scale assembly reveals moss genome structure and evolution.</title>
        <authorList>
            <person name="Lang D."/>
            <person name="Ullrich K.K."/>
            <person name="Murat F."/>
            <person name="Fuchs J."/>
            <person name="Jenkins J."/>
            <person name="Haas F.B."/>
            <person name="Piednoel M."/>
            <person name="Gundlach H."/>
            <person name="Van Bel M."/>
            <person name="Meyberg R."/>
            <person name="Vives C."/>
            <person name="Morata J."/>
            <person name="Symeonidi A."/>
            <person name="Hiss M."/>
            <person name="Muchero W."/>
            <person name="Kamisugi Y."/>
            <person name="Saleh O."/>
            <person name="Blanc G."/>
            <person name="Decker E.L."/>
            <person name="van Gessel N."/>
            <person name="Grimwood J."/>
            <person name="Hayes R.D."/>
            <person name="Graham S.W."/>
            <person name="Gunter L.E."/>
            <person name="McDaniel S.F."/>
            <person name="Hoernstein S.N.W."/>
            <person name="Larsson A."/>
            <person name="Li F.W."/>
            <person name="Perroud P.F."/>
            <person name="Phillips J."/>
            <person name="Ranjan P."/>
            <person name="Rokshar D.S."/>
            <person name="Rothfels C.J."/>
            <person name="Schneider L."/>
            <person name="Shu S."/>
            <person name="Stevenson D.W."/>
            <person name="Thummler F."/>
            <person name="Tillich M."/>
            <person name="Villarreal Aguilar J.C."/>
            <person name="Widiez T."/>
            <person name="Wong G.K."/>
            <person name="Wymore A."/>
            <person name="Zhang Y."/>
            <person name="Zimmer A.D."/>
            <person name="Quatrano R.S."/>
            <person name="Mayer K.F.X."/>
            <person name="Goodstein D."/>
            <person name="Casacuberta J.M."/>
            <person name="Vandepoele K."/>
            <person name="Reski R."/>
            <person name="Cuming A.C."/>
            <person name="Tuskan G.A."/>
            <person name="Maumus F."/>
            <person name="Salse J."/>
            <person name="Schmutz J."/>
            <person name="Rensing S.A."/>
        </authorList>
    </citation>
    <scope>NUCLEOTIDE SEQUENCE [LARGE SCALE GENOMIC DNA]</scope>
    <source>
        <strain evidence="2 3">cv. Gransden 2004</strain>
    </source>
</reference>
<dbReference type="PaxDb" id="3218-PP1S17_390V6.1"/>
<gene>
    <name evidence="2" type="primary">LOC112295032</name>
    <name evidence="1" type="ORF">PHYPA_022598</name>
</gene>
<reference evidence="2" key="3">
    <citation type="submission" date="2020-12" db="UniProtKB">
        <authorList>
            <consortium name="EnsemblPlants"/>
        </authorList>
    </citation>
    <scope>IDENTIFICATION</scope>
</reference>
<dbReference type="EMBL" id="ABEU02000018">
    <property type="protein sequence ID" value="PNR34700.1"/>
    <property type="molecule type" value="Genomic_DNA"/>
</dbReference>
<evidence type="ECO:0000313" key="2">
    <source>
        <dbReference type="EnsemblPlants" id="Pp3c18_1270V3.1"/>
    </source>
</evidence>
<evidence type="ECO:0000313" key="3">
    <source>
        <dbReference type="Proteomes" id="UP000006727"/>
    </source>
</evidence>
<dbReference type="EnsemblPlants" id="Pp3c18_1270V3.1">
    <property type="protein sequence ID" value="Pp3c18_1270V3.1"/>
    <property type="gene ID" value="Pp3c18_1270"/>
</dbReference>
<dbReference type="InterPro" id="IPR036010">
    <property type="entry name" value="2Fe-2S_ferredoxin-like_sf"/>
</dbReference>
<accession>A0A2K1IZK8</accession>
<name>A0A2K1IZK8_PHYPA</name>
<dbReference type="OMA" id="CCHCEME"/>
<dbReference type="Gramene" id="Pp3c18_1270V3.2">
    <property type="protein sequence ID" value="Pp3c18_1270V3.2"/>
    <property type="gene ID" value="Pp3c18_1270"/>
</dbReference>
<proteinExistence type="predicted"/>
<keyword evidence="3" id="KW-1185">Reference proteome</keyword>
<organism evidence="1">
    <name type="scientific">Physcomitrium patens</name>
    <name type="common">Spreading-leaved earth moss</name>
    <name type="synonym">Physcomitrella patens</name>
    <dbReference type="NCBI Taxonomy" id="3218"/>
    <lineage>
        <taxon>Eukaryota</taxon>
        <taxon>Viridiplantae</taxon>
        <taxon>Streptophyta</taxon>
        <taxon>Embryophyta</taxon>
        <taxon>Bryophyta</taxon>
        <taxon>Bryophytina</taxon>
        <taxon>Bryopsida</taxon>
        <taxon>Funariidae</taxon>
        <taxon>Funariales</taxon>
        <taxon>Funariaceae</taxon>
        <taxon>Physcomitrium</taxon>
    </lineage>
</organism>
<dbReference type="AlphaFoldDB" id="A0A2K1IZK8"/>
<dbReference type="GeneID" id="112295032"/>